<evidence type="ECO:0000313" key="1">
    <source>
        <dbReference type="EMBL" id="PPU81299.1"/>
    </source>
</evidence>
<organism evidence="1 2">
    <name type="scientific">Xanthomonas sacchari</name>
    <dbReference type="NCBI Taxonomy" id="56458"/>
    <lineage>
        <taxon>Bacteria</taxon>
        <taxon>Pseudomonadati</taxon>
        <taxon>Pseudomonadota</taxon>
        <taxon>Gammaproteobacteria</taxon>
        <taxon>Lysobacterales</taxon>
        <taxon>Lysobacteraceae</taxon>
        <taxon>Xanthomonas</taxon>
    </lineage>
</organism>
<protein>
    <submittedName>
        <fullName evidence="1">Uncharacterized protein</fullName>
    </submittedName>
</protein>
<sequence length="426" mass="46946">MHASIATMSAPFRRVFQAGMRDGDGHLLGGTEVLHLVPHRGKLFSLLSYSHNRYLPGDPPVGAQVAMLDRADGEWRQVHAYDRDYWRATLRSVAFTQDERGRPLDVPVSLLLAGPSNNKGAVYVDCLDDDIGTWARTHLGSGAGLTAARSFFVHRDTVTGQERVFVGTLPLGIFSGSYDPDAPGKIRWDRQAELSGYRRRPMAFTECDGVLYCSIRPDIYRRIDGPVPRWESVHTIAEPLIFPSCGYRGLMGVPHPSGSGQVLLAALEGDRCRIVRIDPQDDFRETLELDVLEFLGAHWGKRPAFGVVAYDDFTPVRDPASAQTLLLAGVGASDSARDDMHPPDGWARDAWYLIRDPDGQRHTLARIESADLAPSTPLFAARSFAASPFEPGMLYVGGYDPNAQPCRDTAWVFSASVETVLAPRTR</sequence>
<dbReference type="GeneID" id="93878956"/>
<reference evidence="1 2" key="1">
    <citation type="submission" date="2016-08" db="EMBL/GenBank/DDBJ databases">
        <authorList>
            <person name="Seilhamer J.J."/>
        </authorList>
    </citation>
    <scope>NUCLEOTIDE SEQUENCE [LARGE SCALE GENOMIC DNA]</scope>
    <source>
        <strain evidence="1 2">CFBP4641</strain>
    </source>
</reference>
<comment type="caution">
    <text evidence="1">The sequence shown here is derived from an EMBL/GenBank/DDBJ whole genome shotgun (WGS) entry which is preliminary data.</text>
</comment>
<accession>A0A2P5Z1I4</accession>
<dbReference type="Proteomes" id="UP000247346">
    <property type="component" value="Unassembled WGS sequence"/>
</dbReference>
<proteinExistence type="predicted"/>
<dbReference type="RefSeq" id="WP_010340776.1">
    <property type="nucleotide sequence ID" value="NZ_CP132343.1"/>
</dbReference>
<dbReference type="EMBL" id="MDEK01000014">
    <property type="protein sequence ID" value="PPU81299.1"/>
    <property type="molecule type" value="Genomic_DNA"/>
</dbReference>
<gene>
    <name evidence="1" type="ORF">XsacCFBP4641_15575</name>
</gene>
<dbReference type="OrthoDB" id="6058771at2"/>
<dbReference type="AlphaFoldDB" id="A0A2P5Z1I4"/>
<name>A0A2P5Z1I4_9XANT</name>
<evidence type="ECO:0000313" key="2">
    <source>
        <dbReference type="Proteomes" id="UP000247346"/>
    </source>
</evidence>